<accession>A0ABW3DGZ4</accession>
<dbReference type="Pfam" id="PF03572">
    <property type="entry name" value="Peptidase_S41"/>
    <property type="match status" value="1"/>
</dbReference>
<dbReference type="Proteomes" id="UP001597120">
    <property type="component" value="Unassembled WGS sequence"/>
</dbReference>
<dbReference type="InterPro" id="IPR041489">
    <property type="entry name" value="PDZ_6"/>
</dbReference>
<reference evidence="8" key="1">
    <citation type="journal article" date="2019" name="Int. J. Syst. Evol. Microbiol.">
        <title>The Global Catalogue of Microorganisms (GCM) 10K type strain sequencing project: providing services to taxonomists for standard genome sequencing and annotation.</title>
        <authorList>
            <consortium name="The Broad Institute Genomics Platform"/>
            <consortium name="The Broad Institute Genome Sequencing Center for Infectious Disease"/>
            <person name="Wu L."/>
            <person name="Ma J."/>
        </authorList>
    </citation>
    <scope>NUCLEOTIDE SEQUENCE [LARGE SCALE GENOMIC DNA]</scope>
    <source>
        <strain evidence="8">CCUG 57263</strain>
    </source>
</reference>
<dbReference type="Gene3D" id="3.30.750.44">
    <property type="match status" value="1"/>
</dbReference>
<dbReference type="Pfam" id="PF22694">
    <property type="entry name" value="CtpB_N-like"/>
    <property type="match status" value="1"/>
</dbReference>
<dbReference type="InterPro" id="IPR004447">
    <property type="entry name" value="Peptidase_S41A"/>
</dbReference>
<dbReference type="Pfam" id="PF17820">
    <property type="entry name" value="PDZ_6"/>
    <property type="match status" value="1"/>
</dbReference>
<evidence type="ECO:0000256" key="1">
    <source>
        <dbReference type="ARBA" id="ARBA00009179"/>
    </source>
</evidence>
<evidence type="ECO:0000313" key="7">
    <source>
        <dbReference type="EMBL" id="MFD0872248.1"/>
    </source>
</evidence>
<gene>
    <name evidence="7" type="ORF">ACFQ03_24305</name>
</gene>
<evidence type="ECO:0000256" key="2">
    <source>
        <dbReference type="ARBA" id="ARBA00022670"/>
    </source>
</evidence>
<dbReference type="InterPro" id="IPR036034">
    <property type="entry name" value="PDZ_sf"/>
</dbReference>
<dbReference type="CDD" id="cd07560">
    <property type="entry name" value="Peptidase_S41_CPP"/>
    <property type="match status" value="1"/>
</dbReference>
<dbReference type="SMART" id="SM00228">
    <property type="entry name" value="PDZ"/>
    <property type="match status" value="1"/>
</dbReference>
<evidence type="ECO:0000256" key="5">
    <source>
        <dbReference type="SAM" id="SignalP"/>
    </source>
</evidence>
<dbReference type="SUPFAM" id="SSF50156">
    <property type="entry name" value="PDZ domain-like"/>
    <property type="match status" value="1"/>
</dbReference>
<keyword evidence="8" id="KW-1185">Reference proteome</keyword>
<sequence length="483" mass="52455">MKNRTYRWKSLMLAVIMALTLALPAYAEEANEALYVDDLEYRVLEVYELLKNLHVSGVDTETLSEASIKGMLQAVDDPYTSFMTVEEWEAFQNTIDQQYTGLGIVVTKIPEGIAIERVIPGSPGEAAGLMAGDRVLSVAGQPVTEQMTLDEMVALIPKEENAEVELSVGRGEETLQIKATVKKVTVPVATGKLLQGGIGYIELTMFSTESAAEFSKIMEQWKNESIRGLVIDLRDNPGGLLDASVEIAKHFVKEGVIVQTQDRSGKKAEIKVDGGSEVSYPVVLLVNENSASASELLSGALRDHGKATIVGTKTFGKGSVQASYELSDGSVLKLTIEEYLTPKSDKVNGVGITPDVHAEGDLPQLLTALRTAGADNLQVSQSEGQAVRINGVEFAGSVPVLREEGRTFVHSRILASLAGGTIEWKADRQMVEMTLDGHAVQFPLGAEMKMKEDMTYIELNAFKQSYDKFDWSDEAGQLTLTIS</sequence>
<keyword evidence="4" id="KW-0720">Serine protease</keyword>
<keyword evidence="2" id="KW-0645">Protease</keyword>
<name>A0ABW3DGZ4_9BACL</name>
<dbReference type="Pfam" id="PF07833">
    <property type="entry name" value="Cu_amine_oxidN1"/>
    <property type="match status" value="1"/>
</dbReference>
<proteinExistence type="inferred from homology"/>
<dbReference type="RefSeq" id="WP_379291569.1">
    <property type="nucleotide sequence ID" value="NZ_JBHTIU010000106.1"/>
</dbReference>
<dbReference type="NCBIfam" id="TIGR00225">
    <property type="entry name" value="prc"/>
    <property type="match status" value="1"/>
</dbReference>
<dbReference type="InterPro" id="IPR055210">
    <property type="entry name" value="CtpA/B_N"/>
</dbReference>
<dbReference type="Gene3D" id="2.30.42.10">
    <property type="match status" value="1"/>
</dbReference>
<evidence type="ECO:0000259" key="6">
    <source>
        <dbReference type="PROSITE" id="PS50106"/>
    </source>
</evidence>
<dbReference type="SMART" id="SM00245">
    <property type="entry name" value="TSPc"/>
    <property type="match status" value="1"/>
</dbReference>
<feature type="domain" description="PDZ" evidence="6">
    <location>
        <begin position="92"/>
        <end position="156"/>
    </location>
</feature>
<dbReference type="InterPro" id="IPR029045">
    <property type="entry name" value="ClpP/crotonase-like_dom_sf"/>
</dbReference>
<feature type="signal peptide" evidence="5">
    <location>
        <begin position="1"/>
        <end position="27"/>
    </location>
</feature>
<evidence type="ECO:0000256" key="3">
    <source>
        <dbReference type="ARBA" id="ARBA00022801"/>
    </source>
</evidence>
<feature type="chain" id="PRO_5047422619" evidence="5">
    <location>
        <begin position="28"/>
        <end position="483"/>
    </location>
</feature>
<dbReference type="PROSITE" id="PS50106">
    <property type="entry name" value="PDZ"/>
    <property type="match status" value="1"/>
</dbReference>
<dbReference type="EMBL" id="JBHTIU010000106">
    <property type="protein sequence ID" value="MFD0872248.1"/>
    <property type="molecule type" value="Genomic_DNA"/>
</dbReference>
<dbReference type="Gene3D" id="3.90.226.10">
    <property type="entry name" value="2-enoyl-CoA Hydratase, Chain A, domain 1"/>
    <property type="match status" value="1"/>
</dbReference>
<dbReference type="InterPro" id="IPR001478">
    <property type="entry name" value="PDZ"/>
</dbReference>
<dbReference type="InterPro" id="IPR012854">
    <property type="entry name" value="Cu_amine_oxidase-like_N"/>
</dbReference>
<keyword evidence="5" id="KW-0732">Signal</keyword>
<dbReference type="PANTHER" id="PTHR32060:SF30">
    <property type="entry name" value="CARBOXY-TERMINAL PROCESSING PROTEASE CTPA"/>
    <property type="match status" value="1"/>
</dbReference>
<organism evidence="7 8">
    <name type="scientific">Paenibacillus residui</name>
    <dbReference type="NCBI Taxonomy" id="629724"/>
    <lineage>
        <taxon>Bacteria</taxon>
        <taxon>Bacillati</taxon>
        <taxon>Bacillota</taxon>
        <taxon>Bacilli</taxon>
        <taxon>Bacillales</taxon>
        <taxon>Paenibacillaceae</taxon>
        <taxon>Paenibacillus</taxon>
    </lineage>
</organism>
<comment type="caution">
    <text evidence="7">The sequence shown here is derived from an EMBL/GenBank/DDBJ whole genome shotgun (WGS) entry which is preliminary data.</text>
</comment>
<evidence type="ECO:0000313" key="8">
    <source>
        <dbReference type="Proteomes" id="UP001597120"/>
    </source>
</evidence>
<protein>
    <submittedName>
        <fullName evidence="7">S41 family peptidase</fullName>
    </submittedName>
</protein>
<dbReference type="SUPFAM" id="SSF52096">
    <property type="entry name" value="ClpP/crotonase"/>
    <property type="match status" value="1"/>
</dbReference>
<dbReference type="InterPro" id="IPR005151">
    <property type="entry name" value="Tail-specific_protease"/>
</dbReference>
<keyword evidence="3" id="KW-0378">Hydrolase</keyword>
<evidence type="ECO:0000256" key="4">
    <source>
        <dbReference type="ARBA" id="ARBA00022825"/>
    </source>
</evidence>
<dbReference type="PANTHER" id="PTHR32060">
    <property type="entry name" value="TAIL-SPECIFIC PROTEASE"/>
    <property type="match status" value="1"/>
</dbReference>
<comment type="similarity">
    <text evidence="1">Belongs to the peptidase S41A family.</text>
</comment>